<reference evidence="1" key="1">
    <citation type="journal article" date="2021" name="Proc. Natl. Acad. Sci. U.S.A.">
        <title>A Catalog of Tens of Thousands of Viruses from Human Metagenomes Reveals Hidden Associations with Chronic Diseases.</title>
        <authorList>
            <person name="Tisza M.J."/>
            <person name="Buck C.B."/>
        </authorList>
    </citation>
    <scope>NUCLEOTIDE SEQUENCE</scope>
    <source>
        <strain evidence="1">CtqZP6</strain>
    </source>
</reference>
<sequence length="58" mass="7079">MHACRIKVLWRHHVTYTCVHMYVYTHLRLIYCVYQAKIFSKTFQKVLKSSLLSEKYVI</sequence>
<dbReference type="EMBL" id="BK032598">
    <property type="protein sequence ID" value="DAF50623.1"/>
    <property type="molecule type" value="Genomic_DNA"/>
</dbReference>
<protein>
    <submittedName>
        <fullName evidence="1">Uncharacterized protein</fullName>
    </submittedName>
</protein>
<evidence type="ECO:0000313" key="1">
    <source>
        <dbReference type="EMBL" id="DAF50623.1"/>
    </source>
</evidence>
<proteinExistence type="predicted"/>
<organism evidence="1">
    <name type="scientific">Phage sp. ctqZP6</name>
    <dbReference type="NCBI Taxonomy" id="2828010"/>
    <lineage>
        <taxon>Viruses</taxon>
    </lineage>
</organism>
<accession>A0A8S5SIY0</accession>
<name>A0A8S5SIY0_9VIRU</name>